<gene>
    <name evidence="1" type="ORF">HOLleu_24076</name>
</gene>
<evidence type="ECO:0000313" key="1">
    <source>
        <dbReference type="EMBL" id="KAJ8033733.1"/>
    </source>
</evidence>
<dbReference type="Proteomes" id="UP001152320">
    <property type="component" value="Chromosome 11"/>
</dbReference>
<evidence type="ECO:0000313" key="2">
    <source>
        <dbReference type="Proteomes" id="UP001152320"/>
    </source>
</evidence>
<dbReference type="EMBL" id="JAIZAY010000011">
    <property type="protein sequence ID" value="KAJ8033733.1"/>
    <property type="molecule type" value="Genomic_DNA"/>
</dbReference>
<comment type="caution">
    <text evidence="1">The sequence shown here is derived from an EMBL/GenBank/DDBJ whole genome shotgun (WGS) entry which is preliminary data.</text>
</comment>
<sequence>MYKSVRRPRKVQNDYSMKQPELRFIYRDFLVEEYICGYPHPVIKAHEAENELGLSDVFNKGKDRTWVSVM</sequence>
<name>A0A9Q1H5M6_HOLLE</name>
<dbReference type="AlphaFoldDB" id="A0A9Q1H5M6"/>
<accession>A0A9Q1H5M6</accession>
<protein>
    <submittedName>
        <fullName evidence="1">Uncharacterized protein</fullName>
    </submittedName>
</protein>
<keyword evidence="2" id="KW-1185">Reference proteome</keyword>
<organism evidence="1 2">
    <name type="scientific">Holothuria leucospilota</name>
    <name type="common">Black long sea cucumber</name>
    <name type="synonym">Mertensiothuria leucospilota</name>
    <dbReference type="NCBI Taxonomy" id="206669"/>
    <lineage>
        <taxon>Eukaryota</taxon>
        <taxon>Metazoa</taxon>
        <taxon>Echinodermata</taxon>
        <taxon>Eleutherozoa</taxon>
        <taxon>Echinozoa</taxon>
        <taxon>Holothuroidea</taxon>
        <taxon>Aspidochirotacea</taxon>
        <taxon>Aspidochirotida</taxon>
        <taxon>Holothuriidae</taxon>
        <taxon>Holothuria</taxon>
    </lineage>
</organism>
<proteinExistence type="predicted"/>
<reference evidence="1" key="1">
    <citation type="submission" date="2021-10" db="EMBL/GenBank/DDBJ databases">
        <title>Tropical sea cucumber genome reveals ecological adaptation and Cuvierian tubules defense mechanism.</title>
        <authorList>
            <person name="Chen T."/>
        </authorList>
    </citation>
    <scope>NUCLEOTIDE SEQUENCE</scope>
    <source>
        <strain evidence="1">Nanhai2018</strain>
        <tissue evidence="1">Muscle</tissue>
    </source>
</reference>